<feature type="transmembrane region" description="Helical" evidence="1">
    <location>
        <begin position="389"/>
        <end position="412"/>
    </location>
</feature>
<evidence type="ECO:0000313" key="2">
    <source>
        <dbReference type="EMBL" id="PRO66956.1"/>
    </source>
</evidence>
<feature type="transmembrane region" description="Helical" evidence="1">
    <location>
        <begin position="349"/>
        <end position="377"/>
    </location>
</feature>
<reference evidence="2 3" key="1">
    <citation type="submission" date="2018-03" db="EMBL/GenBank/DDBJ databases">
        <title>Bacillus urumqiensis sp. nov., a moderately haloalkaliphilic bacterium isolated from a salt lake.</title>
        <authorList>
            <person name="Zhao B."/>
            <person name="Liao Z."/>
        </authorList>
    </citation>
    <scope>NUCLEOTIDE SEQUENCE [LARGE SCALE GENOMIC DNA]</scope>
    <source>
        <strain evidence="2 3">BZ-SZ-XJ18</strain>
    </source>
</reference>
<gene>
    <name evidence="2" type="ORF">C6I21_03265</name>
</gene>
<dbReference type="RefSeq" id="WP_105957992.1">
    <property type="nucleotide sequence ID" value="NZ_PVNS01000002.1"/>
</dbReference>
<accession>A0A2P6MKZ8</accession>
<dbReference type="EMBL" id="PVNS01000002">
    <property type="protein sequence ID" value="PRO66956.1"/>
    <property type="molecule type" value="Genomic_DNA"/>
</dbReference>
<feature type="transmembrane region" description="Helical" evidence="1">
    <location>
        <begin position="196"/>
        <end position="215"/>
    </location>
</feature>
<keyword evidence="3" id="KW-1185">Reference proteome</keyword>
<feature type="transmembrane region" description="Helical" evidence="1">
    <location>
        <begin position="6"/>
        <end position="23"/>
    </location>
</feature>
<feature type="transmembrane region" description="Helical" evidence="1">
    <location>
        <begin position="271"/>
        <end position="290"/>
    </location>
</feature>
<protein>
    <recommendedName>
        <fullName evidence="4">Citrate transporter-like domain-containing protein</fullName>
    </recommendedName>
</protein>
<feature type="transmembrane region" description="Helical" evidence="1">
    <location>
        <begin position="246"/>
        <end position="265"/>
    </location>
</feature>
<feature type="transmembrane region" description="Helical" evidence="1">
    <location>
        <begin position="171"/>
        <end position="190"/>
    </location>
</feature>
<dbReference type="AlphaFoldDB" id="A0A2P6MKZ8"/>
<comment type="caution">
    <text evidence="2">The sequence shown here is derived from an EMBL/GenBank/DDBJ whole genome shotgun (WGS) entry which is preliminary data.</text>
</comment>
<feature type="transmembrane region" description="Helical" evidence="1">
    <location>
        <begin position="84"/>
        <end position="104"/>
    </location>
</feature>
<keyword evidence="1" id="KW-0812">Transmembrane</keyword>
<dbReference type="OrthoDB" id="2960907at2"/>
<evidence type="ECO:0000256" key="1">
    <source>
        <dbReference type="SAM" id="Phobius"/>
    </source>
</evidence>
<sequence>MITSRLYLLFTTVIALYLITIFVPIDALHYITAGLTLLLLLLSIQGASMLFRILALVFNGTAIVLLFTYDLWQTDVFLYPTENLSLLGLLFMLPWMNSVVRAGGYDRKINQLLSGNTPNLGSLYQRASAASYILVTFINLSALSLSQSVLKTNLKQMNQKLQQSFISETTLRAFAVALCWSPMEILIAISVDSTGVGYFTMLPWLMLISFLTLFLDMMIGKIRYRHLPYDPPPEARAGNTSVVKPVLILTAALTLFLLTIVVIGNVTGFDFILTVTLVIFPFAVIWSLFMKRFRRFLTIGFFTWRDRTNHMQNFILLFVSLAVFSTTLNETPVLDVIQRPFLAMESSTWIVLFMMQGTYLLMSMFGIHPIATIAVLIEAVSPLMEQAEPLSFALVFVSGALATATVGTYGVTVTMTSMNTHQNPYRITARNMPFAILYGSIGTITAILLL</sequence>
<keyword evidence="1" id="KW-0472">Membrane</keyword>
<dbReference type="Proteomes" id="UP000243650">
    <property type="component" value="Unassembled WGS sequence"/>
</dbReference>
<evidence type="ECO:0000313" key="3">
    <source>
        <dbReference type="Proteomes" id="UP000243650"/>
    </source>
</evidence>
<feature type="transmembrane region" description="Helical" evidence="1">
    <location>
        <begin position="53"/>
        <end position="72"/>
    </location>
</feature>
<name>A0A2P6MKZ8_ALKUR</name>
<feature type="transmembrane region" description="Helical" evidence="1">
    <location>
        <begin position="432"/>
        <end position="449"/>
    </location>
</feature>
<feature type="transmembrane region" description="Helical" evidence="1">
    <location>
        <begin position="311"/>
        <end position="329"/>
    </location>
</feature>
<evidence type="ECO:0008006" key="4">
    <source>
        <dbReference type="Google" id="ProtNLM"/>
    </source>
</evidence>
<proteinExistence type="predicted"/>
<organism evidence="2 3">
    <name type="scientific">Alkalicoccus urumqiensis</name>
    <name type="common">Bacillus urumqiensis</name>
    <dbReference type="NCBI Taxonomy" id="1548213"/>
    <lineage>
        <taxon>Bacteria</taxon>
        <taxon>Bacillati</taxon>
        <taxon>Bacillota</taxon>
        <taxon>Bacilli</taxon>
        <taxon>Bacillales</taxon>
        <taxon>Bacillaceae</taxon>
        <taxon>Alkalicoccus</taxon>
    </lineage>
</organism>
<keyword evidence="1" id="KW-1133">Transmembrane helix</keyword>
<feature type="transmembrane region" description="Helical" evidence="1">
    <location>
        <begin position="129"/>
        <end position="150"/>
    </location>
</feature>